<comment type="caution">
    <text evidence="2">The sequence shown here is derived from an EMBL/GenBank/DDBJ whole genome shotgun (WGS) entry which is preliminary data.</text>
</comment>
<feature type="transmembrane region" description="Helical" evidence="1">
    <location>
        <begin position="66"/>
        <end position="90"/>
    </location>
</feature>
<keyword evidence="3" id="KW-1185">Reference proteome</keyword>
<accession>A0A261TQQ5</accession>
<evidence type="ECO:0000313" key="3">
    <source>
        <dbReference type="Proteomes" id="UP000216913"/>
    </source>
</evidence>
<evidence type="ECO:0000313" key="2">
    <source>
        <dbReference type="EMBL" id="OZI51775.1"/>
    </source>
</evidence>
<dbReference type="InterPro" id="IPR007211">
    <property type="entry name" value="DUF378"/>
</dbReference>
<evidence type="ECO:0008006" key="4">
    <source>
        <dbReference type="Google" id="ProtNLM"/>
    </source>
</evidence>
<evidence type="ECO:0000256" key="1">
    <source>
        <dbReference type="SAM" id="Phobius"/>
    </source>
</evidence>
<gene>
    <name evidence="2" type="ORF">CAL25_09595</name>
</gene>
<organism evidence="2 3">
    <name type="scientific">Bordetella genomosp. 5</name>
    <dbReference type="NCBI Taxonomy" id="1395608"/>
    <lineage>
        <taxon>Bacteria</taxon>
        <taxon>Pseudomonadati</taxon>
        <taxon>Pseudomonadota</taxon>
        <taxon>Betaproteobacteria</taxon>
        <taxon>Burkholderiales</taxon>
        <taxon>Alcaligenaceae</taxon>
        <taxon>Bordetella</taxon>
    </lineage>
</organism>
<reference evidence="2 3" key="1">
    <citation type="submission" date="2017-05" db="EMBL/GenBank/DDBJ databases">
        <title>Complete and WGS of Bordetella genogroups.</title>
        <authorList>
            <person name="Spilker T."/>
            <person name="LiPuma J."/>
        </authorList>
    </citation>
    <scope>NUCLEOTIDE SEQUENCE [LARGE SCALE GENOMIC DNA]</scope>
    <source>
        <strain evidence="2 3">AU10456</strain>
    </source>
</reference>
<dbReference type="Proteomes" id="UP000216913">
    <property type="component" value="Unassembled WGS sequence"/>
</dbReference>
<keyword evidence="1" id="KW-1133">Transmembrane helix</keyword>
<name>A0A261TQQ5_9BORD</name>
<dbReference type="RefSeq" id="WP_094799730.1">
    <property type="nucleotide sequence ID" value="NZ_NEVP01000006.1"/>
</dbReference>
<feature type="transmembrane region" description="Helical" evidence="1">
    <location>
        <begin position="33"/>
        <end position="54"/>
    </location>
</feature>
<dbReference type="AlphaFoldDB" id="A0A261TQQ5"/>
<dbReference type="EMBL" id="NEVP01000006">
    <property type="protein sequence ID" value="OZI51775.1"/>
    <property type="molecule type" value="Genomic_DNA"/>
</dbReference>
<protein>
    <recommendedName>
        <fullName evidence="4">DUF378 domain-containing protein</fullName>
    </recommendedName>
</protein>
<dbReference type="Pfam" id="PF04070">
    <property type="entry name" value="DUF378"/>
    <property type="match status" value="1"/>
</dbReference>
<keyword evidence="1" id="KW-0472">Membrane</keyword>
<keyword evidence="1" id="KW-0812">Transmembrane</keyword>
<dbReference type="OrthoDB" id="8657663at2"/>
<proteinExistence type="predicted"/>
<sequence>MHRSAEILTDGRADDLPRWVRRQEDTRLGLRDWLALTVLVCAGLNAGLIAAVNLDLMQVLLSPWPWAPRVAQALIGLAALHAVVLLAGWVREPAQERAR</sequence>